<dbReference type="GO" id="GO:0051287">
    <property type="term" value="F:NAD binding"/>
    <property type="evidence" value="ECO:0007669"/>
    <property type="project" value="InterPro"/>
</dbReference>
<dbReference type="SUPFAM" id="SSF52283">
    <property type="entry name" value="Formate/glycerate dehydrogenase catalytic domain-like"/>
    <property type="match status" value="1"/>
</dbReference>
<sequence length="321" mass="34030">MRIVFCGETFPDTAEALQQALPVDAGDEVIVWSGEDLSTLPHNIDVLIPKMHGVDSRLLEMSRCRLVQQWGVGLEGIDILAAEDLGIPVANVPANGGNADSVAEHALLLILALLRNLTQAQLNVRNGILGAPSGSMLAGRTVCLFGLGAIALPLARRLKSFDVKLIGLTRQFSAAKMAEFGLDECYSLEEKSTCLKQTDILVICARLTPETRNSISADDLASLPSDALLINVARGGLVEEAALISALRSGHLGGAGIDVYWQEPVDTQHPLLQMSNVIATPHIAGITLDSLKDIAAGVAANINRLRLGLPLQGVTNSRTAE</sequence>
<accession>A0A423HR67</accession>
<dbReference type="RefSeq" id="WP_123358272.1">
    <property type="nucleotide sequence ID" value="NZ_MOBM01000015.1"/>
</dbReference>
<comment type="caution">
    <text evidence="6">The sequence shown here is derived from an EMBL/GenBank/DDBJ whole genome shotgun (WGS) entry which is preliminary data.</text>
</comment>
<gene>
    <name evidence="6" type="ORF">BK662_11615</name>
</gene>
<dbReference type="EMBL" id="MOBM01000015">
    <property type="protein sequence ID" value="RON15719.1"/>
    <property type="molecule type" value="Genomic_DNA"/>
</dbReference>
<dbReference type="PANTHER" id="PTHR42938:SF25">
    <property type="entry name" value="D-ISOMER SPECIFIC 2-HYDROXYACID DEHYDROGENASE FAMILY PROTEIN"/>
    <property type="match status" value="1"/>
</dbReference>
<evidence type="ECO:0000259" key="5">
    <source>
        <dbReference type="Pfam" id="PF02826"/>
    </source>
</evidence>
<evidence type="ECO:0000313" key="6">
    <source>
        <dbReference type="EMBL" id="RON15719.1"/>
    </source>
</evidence>
<protein>
    <submittedName>
        <fullName evidence="6">Hydroxyacid dehydrogenase</fullName>
    </submittedName>
</protein>
<evidence type="ECO:0000256" key="2">
    <source>
        <dbReference type="ARBA" id="ARBA00023027"/>
    </source>
</evidence>
<reference evidence="6 7" key="1">
    <citation type="submission" date="2016-10" db="EMBL/GenBank/DDBJ databases">
        <title>Comparative genome analysis of multiple Pseudomonas spp. focuses on biocontrol and plant growth promoting traits.</title>
        <authorList>
            <person name="Tao X.-Y."/>
            <person name="Taylor C.G."/>
        </authorList>
    </citation>
    <scope>NUCLEOTIDE SEQUENCE [LARGE SCALE GENOMIC DNA]</scope>
    <source>
        <strain evidence="6 7">36C6</strain>
    </source>
</reference>
<keyword evidence="2" id="KW-0520">NAD</keyword>
<dbReference type="SUPFAM" id="SSF51735">
    <property type="entry name" value="NAD(P)-binding Rossmann-fold domains"/>
    <property type="match status" value="1"/>
</dbReference>
<proteinExistence type="inferred from homology"/>
<keyword evidence="1 3" id="KW-0560">Oxidoreductase</keyword>
<evidence type="ECO:0000259" key="4">
    <source>
        <dbReference type="Pfam" id="PF00389"/>
    </source>
</evidence>
<dbReference type="Proteomes" id="UP000284002">
    <property type="component" value="Unassembled WGS sequence"/>
</dbReference>
<organism evidence="6 7">
    <name type="scientific">Pseudomonas frederiksbergensis</name>
    <dbReference type="NCBI Taxonomy" id="104087"/>
    <lineage>
        <taxon>Bacteria</taxon>
        <taxon>Pseudomonadati</taxon>
        <taxon>Pseudomonadota</taxon>
        <taxon>Gammaproteobacteria</taxon>
        <taxon>Pseudomonadales</taxon>
        <taxon>Pseudomonadaceae</taxon>
        <taxon>Pseudomonas</taxon>
    </lineage>
</organism>
<dbReference type="AlphaFoldDB" id="A0A423HR67"/>
<dbReference type="PROSITE" id="PS00671">
    <property type="entry name" value="D_2_HYDROXYACID_DH_3"/>
    <property type="match status" value="1"/>
</dbReference>
<dbReference type="Gene3D" id="3.40.50.720">
    <property type="entry name" value="NAD(P)-binding Rossmann-like Domain"/>
    <property type="match status" value="2"/>
</dbReference>
<comment type="similarity">
    <text evidence="3">Belongs to the D-isomer specific 2-hydroxyacid dehydrogenase family.</text>
</comment>
<evidence type="ECO:0000313" key="7">
    <source>
        <dbReference type="Proteomes" id="UP000284002"/>
    </source>
</evidence>
<evidence type="ECO:0000256" key="1">
    <source>
        <dbReference type="ARBA" id="ARBA00023002"/>
    </source>
</evidence>
<dbReference type="InterPro" id="IPR029753">
    <property type="entry name" value="D-isomer_DH_CS"/>
</dbReference>
<dbReference type="Pfam" id="PF00389">
    <property type="entry name" value="2-Hacid_dh"/>
    <property type="match status" value="1"/>
</dbReference>
<dbReference type="InterPro" id="IPR036291">
    <property type="entry name" value="NAD(P)-bd_dom_sf"/>
</dbReference>
<evidence type="ECO:0000256" key="3">
    <source>
        <dbReference type="RuleBase" id="RU003719"/>
    </source>
</evidence>
<dbReference type="GO" id="GO:0004617">
    <property type="term" value="F:phosphoglycerate dehydrogenase activity"/>
    <property type="evidence" value="ECO:0007669"/>
    <property type="project" value="TreeGrafter"/>
</dbReference>
<dbReference type="PANTHER" id="PTHR42938">
    <property type="entry name" value="FORMATE DEHYDROGENASE 1"/>
    <property type="match status" value="1"/>
</dbReference>
<dbReference type="InterPro" id="IPR006139">
    <property type="entry name" value="D-isomer_2_OHA_DH_cat_dom"/>
</dbReference>
<dbReference type="InterPro" id="IPR006140">
    <property type="entry name" value="D-isomer_DH_NAD-bd"/>
</dbReference>
<dbReference type="Pfam" id="PF02826">
    <property type="entry name" value="2-Hacid_dh_C"/>
    <property type="match status" value="1"/>
</dbReference>
<name>A0A423HR67_9PSED</name>
<dbReference type="CDD" id="cd12175">
    <property type="entry name" value="2-Hacid_dh_11"/>
    <property type="match status" value="1"/>
</dbReference>
<feature type="domain" description="D-isomer specific 2-hydroxyacid dehydrogenase NAD-binding" evidence="5">
    <location>
        <begin position="108"/>
        <end position="284"/>
    </location>
</feature>
<feature type="domain" description="D-isomer specific 2-hydroxyacid dehydrogenase catalytic" evidence="4">
    <location>
        <begin position="28"/>
        <end position="310"/>
    </location>
</feature>